<name>A0A8J2WWI6_9STRA</name>
<evidence type="ECO:0000313" key="3">
    <source>
        <dbReference type="Proteomes" id="UP000789595"/>
    </source>
</evidence>
<comment type="caution">
    <text evidence="2">The sequence shown here is derived from an EMBL/GenBank/DDBJ whole genome shotgun (WGS) entry which is preliminary data.</text>
</comment>
<keyword evidence="1" id="KW-0732">Signal</keyword>
<reference evidence="2" key="1">
    <citation type="submission" date="2021-11" db="EMBL/GenBank/DDBJ databases">
        <authorList>
            <consortium name="Genoscope - CEA"/>
            <person name="William W."/>
        </authorList>
    </citation>
    <scope>NUCLEOTIDE SEQUENCE</scope>
</reference>
<feature type="chain" id="PRO_5035257764" description="Strictosidine synthase conserved region domain-containing protein" evidence="1">
    <location>
        <begin position="25"/>
        <end position="497"/>
    </location>
</feature>
<keyword evidence="3" id="KW-1185">Reference proteome</keyword>
<proteinExistence type="predicted"/>
<accession>A0A8J2WWI6</accession>
<protein>
    <recommendedName>
        <fullName evidence="4">Strictosidine synthase conserved region domain-containing protein</fullName>
    </recommendedName>
</protein>
<dbReference type="EMBL" id="CAKKNE010000002">
    <property type="protein sequence ID" value="CAH0368635.1"/>
    <property type="molecule type" value="Genomic_DNA"/>
</dbReference>
<dbReference type="AlphaFoldDB" id="A0A8J2WWI6"/>
<gene>
    <name evidence="2" type="ORF">PECAL_2P17070</name>
</gene>
<feature type="signal peptide" evidence="1">
    <location>
        <begin position="1"/>
        <end position="24"/>
    </location>
</feature>
<evidence type="ECO:0008006" key="4">
    <source>
        <dbReference type="Google" id="ProtNLM"/>
    </source>
</evidence>
<evidence type="ECO:0000256" key="1">
    <source>
        <dbReference type="SAM" id="SignalP"/>
    </source>
</evidence>
<dbReference type="OrthoDB" id="10526200at2759"/>
<organism evidence="2 3">
    <name type="scientific">Pelagomonas calceolata</name>
    <dbReference type="NCBI Taxonomy" id="35677"/>
    <lineage>
        <taxon>Eukaryota</taxon>
        <taxon>Sar</taxon>
        <taxon>Stramenopiles</taxon>
        <taxon>Ochrophyta</taxon>
        <taxon>Pelagophyceae</taxon>
        <taxon>Pelagomonadales</taxon>
        <taxon>Pelagomonadaceae</taxon>
        <taxon>Pelagomonas</taxon>
    </lineage>
</organism>
<dbReference type="Proteomes" id="UP000789595">
    <property type="component" value="Unassembled WGS sequence"/>
</dbReference>
<dbReference type="Gene3D" id="2.120.10.30">
    <property type="entry name" value="TolB, C-terminal domain"/>
    <property type="match status" value="1"/>
</dbReference>
<dbReference type="InterPro" id="IPR011042">
    <property type="entry name" value="6-blade_b-propeller_TolB-like"/>
</dbReference>
<sequence>MGLRPWLAALLPLIGAQTPAPTTGHECPPPTTLDCAAGLRPSRFVAPSPTGGLRPDCPGAARFLRPDPLTGAVVEVCASHPNGTQVEPRALPVRDCGEARIGGLAAYLEHVYYASGSGVRRITGNQDIEIAGAVGEIVIRGANFGEDLEYLEIRAKHCKSLIRISSEELRCRTGDPGWVGPRASPLDRNCIVAKTTKGGVGGSTEPWASRYREAELGDHAPPAIFDVEVSLSMALRTRAVAVDGDGSVFASSLGSEDVFGGIIKTTETDVQVFLRDAPRILGLLFVADEKCGLLYYADASRRLIGRRSACKAGRAGDAHETIVMKNVDEPRGLSLDPSSPNHLYAASSNDIIRIDLESGKTDIVIRGQAHDAPDGVLVLPLPDNAQLRGDRSLRLLWLDANRVSVRAATTAGTRARTLKTPPEALRFPRALSLNTDGRLLVGEWLGRIWSLSQSMRDGELLRPDASTAAAAGVRAAVENEELRRSRLQPALYTLLKV</sequence>
<evidence type="ECO:0000313" key="2">
    <source>
        <dbReference type="EMBL" id="CAH0368635.1"/>
    </source>
</evidence>
<dbReference type="SUPFAM" id="SSF101898">
    <property type="entry name" value="NHL repeat"/>
    <property type="match status" value="1"/>
</dbReference>